<evidence type="ECO:0000313" key="1">
    <source>
        <dbReference type="EMBL" id="MBR0670862.1"/>
    </source>
</evidence>
<dbReference type="Proteomes" id="UP001138751">
    <property type="component" value="Unassembled WGS sequence"/>
</dbReference>
<dbReference type="AlphaFoldDB" id="A0A9X9WUN3"/>
<reference evidence="1" key="1">
    <citation type="submission" date="2020-01" db="EMBL/GenBank/DDBJ databases">
        <authorList>
            <person name="Rat A."/>
        </authorList>
    </citation>
    <scope>NUCLEOTIDE SEQUENCE</scope>
    <source>
        <strain evidence="1">LMG 31231</strain>
    </source>
</reference>
<name>A0A9X9WUN3_9PROT</name>
<comment type="caution">
    <text evidence="1">The sequence shown here is derived from an EMBL/GenBank/DDBJ whole genome shotgun (WGS) entry which is preliminary data.</text>
</comment>
<gene>
    <name evidence="1" type="ORF">GXW76_06730</name>
</gene>
<reference evidence="1" key="2">
    <citation type="journal article" date="2021" name="Syst. Appl. Microbiol.">
        <title>Roseomonas hellenica sp. nov., isolated from roots of wild-growing Alkanna tinctoria.</title>
        <authorList>
            <person name="Rat A."/>
            <person name="Naranjo H.D."/>
            <person name="Lebbe L."/>
            <person name="Cnockaert M."/>
            <person name="Krigas N."/>
            <person name="Grigoriadou K."/>
            <person name="Maloupa E."/>
            <person name="Willems A."/>
        </authorList>
    </citation>
    <scope>NUCLEOTIDE SEQUENCE</scope>
    <source>
        <strain evidence="1">LMG 31231</strain>
    </source>
</reference>
<evidence type="ECO:0000313" key="2">
    <source>
        <dbReference type="Proteomes" id="UP001138751"/>
    </source>
</evidence>
<accession>A0A9X9WUN3</accession>
<organism evidence="1 2">
    <name type="scientific">Neoroseomonas soli</name>
    <dbReference type="NCBI Taxonomy" id="1081025"/>
    <lineage>
        <taxon>Bacteria</taxon>
        <taxon>Pseudomonadati</taxon>
        <taxon>Pseudomonadota</taxon>
        <taxon>Alphaproteobacteria</taxon>
        <taxon>Acetobacterales</taxon>
        <taxon>Acetobacteraceae</taxon>
        <taxon>Neoroseomonas</taxon>
    </lineage>
</organism>
<dbReference type="EMBL" id="JAAEDM010000012">
    <property type="protein sequence ID" value="MBR0670862.1"/>
    <property type="molecule type" value="Genomic_DNA"/>
</dbReference>
<protein>
    <submittedName>
        <fullName evidence="1">Uncharacterized protein</fullName>
    </submittedName>
</protein>
<keyword evidence="2" id="KW-1185">Reference proteome</keyword>
<proteinExistence type="predicted"/>
<sequence length="130" mass="13503">MPYTPLSKSMMDLLSHISLPAAGNAVPGADAPLTDPATPLTKPVDGAHGLLDTLLAEVEADLREGRNPAAGTALGLVGTRVSLDAVRGVAPPRHVEWLAAHLRTAAREMAEGHPGKALKAVRLARLALRT</sequence>
<dbReference type="RefSeq" id="WP_211861240.1">
    <property type="nucleotide sequence ID" value="NZ_JAAEDM010000012.1"/>
</dbReference>